<feature type="compositionally biased region" description="Acidic residues" evidence="1">
    <location>
        <begin position="325"/>
        <end position="345"/>
    </location>
</feature>
<feature type="compositionally biased region" description="Low complexity" evidence="1">
    <location>
        <begin position="304"/>
        <end position="316"/>
    </location>
</feature>
<feature type="compositionally biased region" description="Low complexity" evidence="1">
    <location>
        <begin position="204"/>
        <end position="213"/>
    </location>
</feature>
<dbReference type="AlphaFoldDB" id="A0A8H6XNF4"/>
<feature type="compositionally biased region" description="Basic and acidic residues" evidence="1">
    <location>
        <begin position="64"/>
        <end position="83"/>
    </location>
</feature>
<feature type="region of interest" description="Disordered" evidence="1">
    <location>
        <begin position="933"/>
        <end position="1160"/>
    </location>
</feature>
<feature type="compositionally biased region" description="Low complexity" evidence="1">
    <location>
        <begin position="1052"/>
        <end position="1077"/>
    </location>
</feature>
<evidence type="ECO:0000313" key="2">
    <source>
        <dbReference type="EMBL" id="KAF7343581.1"/>
    </source>
</evidence>
<feature type="compositionally biased region" description="Basic and acidic residues" evidence="1">
    <location>
        <begin position="933"/>
        <end position="960"/>
    </location>
</feature>
<feature type="compositionally biased region" description="Polar residues" evidence="1">
    <location>
        <begin position="37"/>
        <end position="52"/>
    </location>
</feature>
<evidence type="ECO:0000256" key="1">
    <source>
        <dbReference type="SAM" id="MobiDB-lite"/>
    </source>
</evidence>
<dbReference type="PANTHER" id="PTHR48125:SF12">
    <property type="entry name" value="AT HOOK TRANSCRIPTION FACTOR FAMILY-RELATED"/>
    <property type="match status" value="1"/>
</dbReference>
<dbReference type="EMBL" id="JACAZH010000023">
    <property type="protein sequence ID" value="KAF7343581.1"/>
    <property type="molecule type" value="Genomic_DNA"/>
</dbReference>
<evidence type="ECO:0000313" key="3">
    <source>
        <dbReference type="Proteomes" id="UP000623467"/>
    </source>
</evidence>
<feature type="compositionally biased region" description="Acidic residues" evidence="1">
    <location>
        <begin position="406"/>
        <end position="422"/>
    </location>
</feature>
<keyword evidence="3" id="KW-1185">Reference proteome</keyword>
<feature type="compositionally biased region" description="Basic residues" evidence="1">
    <location>
        <begin position="430"/>
        <end position="474"/>
    </location>
</feature>
<feature type="compositionally biased region" description="Basic and acidic residues" evidence="1">
    <location>
        <begin position="968"/>
        <end position="977"/>
    </location>
</feature>
<feature type="region of interest" description="Disordered" evidence="1">
    <location>
        <begin position="1"/>
        <end position="509"/>
    </location>
</feature>
<name>A0A8H6XNF4_9AGAR</name>
<dbReference type="Proteomes" id="UP000623467">
    <property type="component" value="Unassembled WGS sequence"/>
</dbReference>
<protein>
    <submittedName>
        <fullName evidence="2">Uncharacterized protein</fullName>
    </submittedName>
</protein>
<comment type="caution">
    <text evidence="2">The sequence shown here is derived from an EMBL/GenBank/DDBJ whole genome shotgun (WGS) entry which is preliminary data.</text>
</comment>
<sequence>MHARRTRSYTVKTGHPPTPPLPTKPRASGKVHVNPNRCPSPQTTGTSTFQPSEKSKKKKHKAPTHNEDVPSHDADGEVPAPEKSKRKKKIPPQNEDVVIMRPASPNPPARPAVAADSNAATADTSKKQAASTSAVSPSPTPEETLTENQRGPSASTPAPADSAAPARQPPAPAAPPPGPTKPAAKATQSSSGPAAPSTRTKSTANAAEASSNALPPPLPTKSTTGGTRLTFGPPLRTTSTANVAKASSSTAPLPAGDGTNTAALQKKIAELERQLGKKGPSTIESGPSRPQPTPLYRGAAARHTSGLTTTKSLLSGAAVRYPAETDPDPTESFADIDDTYYDDDTTPTPQVKMEPIITWDESWLGPENITNLETDDDTQPPEPQNHHAPADEQSSRVDSGGNGSSDEYEDLGDELEDVDDDKSENSTTKATKKTSGKRSGTKPATRKAPAKAKPKVKATTKGKAKAKGRARAKGKGKETTEEGGDEENSDEELEDKGTGKKSRKRGPIPAHIQERAIAIQDQYYADIDALAEECGKPATALLEMLGTIIKRPRKSSPWNVWQSRYAETNPYDGSVTTAEYTAQSRAAYEKAMRFDKTFTPEMAKDSEAVFKHLPALKEWRDKLEKQAVAHLREKGKLRAKIQKEMQPVLHISEYLLCTYGVWLTGYLIDPHNEASHSFGAGRAYEIYKEQENIEQRVIDLAHILGNIDLKLRGGTAHALPAPADSDEDDQQDRDRHRHLLSTVLGKQLYDRCREVNPKLVPGEQSRFRMNWKGGFCDLAWAAKCRLINHPTALNNENQIIGDNFNMKKIKANTFKEFMPDFIQANRPQQPDDDDYVDPSQVMAIVPWNVAQLQLPLERQREIPLVVSDDGTALRSVKHSAAYDKAVEQERRKKLKARKTQSNGGSTSAKPQPPEYDYDQAQDDDDQVQYDDHQAQYDSDSDHATNEDRPLAVDNDYEPRLRRPIVNNHHQERDDVRVRSKRHGHHGEDDERYEQPNSRRVEPHGYAQSRAVPSHHAGSWQGEDEGDYSGRQYPAQHGYDDDDYDGERYVGGSQRSPPCAAARAPASRPQASGSRPRGASVHPRPRTGIRPAQASSHPPSRREHPPQPKSYQRLADSPNLPHIDLAAANVGSKRKREHPAAAEDSAQVKRQKMAEVPGPRTTPKLLRCRFVVDKEDPKRGAIWYANGLTSTPHPTTADRYTYIHHEERQLWMRMPANMTPIIYGEEERARYQKEVEIHALY</sequence>
<accession>A0A8H6XNF4</accession>
<feature type="compositionally biased region" description="Pro residues" evidence="1">
    <location>
        <begin position="167"/>
        <end position="180"/>
    </location>
</feature>
<organism evidence="2 3">
    <name type="scientific">Mycena sanguinolenta</name>
    <dbReference type="NCBI Taxonomy" id="230812"/>
    <lineage>
        <taxon>Eukaryota</taxon>
        <taxon>Fungi</taxon>
        <taxon>Dikarya</taxon>
        <taxon>Basidiomycota</taxon>
        <taxon>Agaricomycotina</taxon>
        <taxon>Agaricomycetes</taxon>
        <taxon>Agaricomycetidae</taxon>
        <taxon>Agaricales</taxon>
        <taxon>Marasmiineae</taxon>
        <taxon>Mycenaceae</taxon>
        <taxon>Mycena</taxon>
    </lineage>
</organism>
<feature type="region of interest" description="Disordered" evidence="1">
    <location>
        <begin position="883"/>
        <end position="920"/>
    </location>
</feature>
<feature type="compositionally biased region" description="Low complexity" evidence="1">
    <location>
        <begin position="111"/>
        <end position="143"/>
    </location>
</feature>
<reference evidence="2" key="1">
    <citation type="submission" date="2020-05" db="EMBL/GenBank/DDBJ databases">
        <title>Mycena genomes resolve the evolution of fungal bioluminescence.</title>
        <authorList>
            <person name="Tsai I.J."/>
        </authorList>
    </citation>
    <scope>NUCLEOTIDE SEQUENCE</scope>
    <source>
        <strain evidence="2">160909Yilan</strain>
    </source>
</reference>
<feature type="compositionally biased region" description="Basic and acidic residues" evidence="1">
    <location>
        <begin position="985"/>
        <end position="1002"/>
    </location>
</feature>
<gene>
    <name evidence="2" type="ORF">MSAN_01978600</name>
</gene>
<feature type="compositionally biased region" description="Basic and acidic residues" evidence="1">
    <location>
        <begin position="384"/>
        <end position="395"/>
    </location>
</feature>
<feature type="compositionally biased region" description="Polar residues" evidence="1">
    <location>
        <begin position="188"/>
        <end position="203"/>
    </location>
</feature>
<proteinExistence type="predicted"/>
<dbReference type="PANTHER" id="PTHR48125">
    <property type="entry name" value="LP07818P1"/>
    <property type="match status" value="1"/>
</dbReference>
<feature type="compositionally biased region" description="Polar residues" evidence="1">
    <location>
        <begin position="236"/>
        <end position="251"/>
    </location>
</feature>
<feature type="compositionally biased region" description="Low complexity" evidence="1">
    <location>
        <begin position="152"/>
        <end position="166"/>
    </location>
</feature>
<feature type="compositionally biased region" description="Acidic residues" evidence="1">
    <location>
        <begin position="481"/>
        <end position="494"/>
    </location>
</feature>
<dbReference type="OrthoDB" id="3069467at2759"/>
<feature type="compositionally biased region" description="Polar residues" evidence="1">
    <location>
        <begin position="899"/>
        <end position="909"/>
    </location>
</feature>